<dbReference type="STRING" id="1220162.K1V5P8"/>
<feature type="domain" description="Carboxylesterase type B" evidence="2">
    <location>
        <begin position="68"/>
        <end position="431"/>
    </location>
</feature>
<accession>K1V5P8</accession>
<dbReference type="HOGENOM" id="CLU_006586_16_2_1"/>
<comment type="caution">
    <text evidence="3">The sequence shown here is derived from an EMBL/GenBank/DDBJ whole genome shotgun (WGS) entry which is preliminary data.</text>
</comment>
<evidence type="ECO:0000313" key="4">
    <source>
        <dbReference type="Proteomes" id="UP000006757"/>
    </source>
</evidence>
<keyword evidence="1" id="KW-0732">Signal</keyword>
<dbReference type="PANTHER" id="PTHR45570">
    <property type="entry name" value="CARBOXYLIC ESTER HYDROLASE"/>
    <property type="match status" value="1"/>
</dbReference>
<evidence type="ECO:0000256" key="1">
    <source>
        <dbReference type="SAM" id="SignalP"/>
    </source>
</evidence>
<dbReference type="EMBL" id="AMBO01000372">
    <property type="protein sequence ID" value="EKC99319.1"/>
    <property type="molecule type" value="Genomic_DNA"/>
</dbReference>
<evidence type="ECO:0000313" key="3">
    <source>
        <dbReference type="EMBL" id="EKC99319.1"/>
    </source>
</evidence>
<dbReference type="Proteomes" id="UP000006757">
    <property type="component" value="Unassembled WGS sequence"/>
</dbReference>
<feature type="chain" id="PRO_5003851627" description="Carboxylesterase type B domain-containing protein" evidence="1">
    <location>
        <begin position="21"/>
        <end position="522"/>
    </location>
</feature>
<keyword evidence="4" id="KW-1185">Reference proteome</keyword>
<name>K1V5P8_TRIAC</name>
<evidence type="ECO:0000259" key="2">
    <source>
        <dbReference type="Pfam" id="PF00135"/>
    </source>
</evidence>
<dbReference type="InParanoid" id="K1V5P8"/>
<dbReference type="SUPFAM" id="SSF53474">
    <property type="entry name" value="alpha/beta-Hydrolases"/>
    <property type="match status" value="1"/>
</dbReference>
<gene>
    <name evidence="3" type="ORF">A1Q2_06256</name>
</gene>
<dbReference type="Gene3D" id="3.40.50.1820">
    <property type="entry name" value="alpha/beta hydrolase"/>
    <property type="match status" value="1"/>
</dbReference>
<feature type="signal peptide" evidence="1">
    <location>
        <begin position="1"/>
        <end position="20"/>
    </location>
</feature>
<dbReference type="OrthoDB" id="408631at2759"/>
<proteinExistence type="predicted"/>
<dbReference type="Pfam" id="PF00135">
    <property type="entry name" value="COesterase"/>
    <property type="match status" value="1"/>
</dbReference>
<dbReference type="PANTHER" id="PTHR45570:SF1">
    <property type="entry name" value="CARBOXYLIC ESTER HYDROLASE"/>
    <property type="match status" value="1"/>
</dbReference>
<reference evidence="3 4" key="1">
    <citation type="journal article" date="2012" name="Eukaryot. Cell">
        <title>Genome sequence of the Trichosporon asahii environmental strain CBS 8904.</title>
        <authorList>
            <person name="Yang R.Y."/>
            <person name="Li H.T."/>
            <person name="Zhu H."/>
            <person name="Zhou G.P."/>
            <person name="Wang M."/>
            <person name="Wang L."/>
        </authorList>
    </citation>
    <scope>NUCLEOTIDE SEQUENCE [LARGE SCALE GENOMIC DNA]</scope>
    <source>
        <strain evidence="3 4">CBS 8904</strain>
    </source>
</reference>
<sequence length="522" mass="55039">MVLGFTHLLGLFGVLQAISAAPATSCQLQWGGVTIDGHLGDNNVCRYNIKYGSAERWGESQATASPADGSGLPPACPQGGFTYFTGNVPQSEDCLHMLAYVPQNADANTPIFTWLHGGSFRFGGASMSGIDGSALAAKGQVVFVPQYRLGMLGMMPPASSSTANDPNLALRDVVLALKSIKDNIGSKGNKNAVTLGGHSSGALMVRTLWSMPSAAGLFHRSMLQSDPSGQGLSTVSQYQAVRNKVYGYASLKDKSLAELKSANPSVFEEAINTLLSSLPYDAWLDSPNLSINPVYGTASLPSDPTAALVSNKGQLAVNPSNMPLFVSTTKDEAAYLVSGYWPNPIPQGYVMGAGNKGAIEYNSVMQGRCANGFDLRTQDTYWRDSAPDTVRRAVSLAVTDGGVRCSSRAVASGWAQKGGQAFVAEFTKGAPFLYSQSSGSSFCDDKVCHGSSHPAGADVQANEVADIWTKFIHGQSMGWNAYSANAKQQNTNIKAIGGGSVANCPKSGSNAFWGTKCTWNWQ</sequence>
<dbReference type="InterPro" id="IPR002018">
    <property type="entry name" value="CarbesteraseB"/>
</dbReference>
<organism evidence="3 4">
    <name type="scientific">Trichosporon asahii var. asahii (strain CBS 8904)</name>
    <name type="common">Yeast</name>
    <dbReference type="NCBI Taxonomy" id="1220162"/>
    <lineage>
        <taxon>Eukaryota</taxon>
        <taxon>Fungi</taxon>
        <taxon>Dikarya</taxon>
        <taxon>Basidiomycota</taxon>
        <taxon>Agaricomycotina</taxon>
        <taxon>Tremellomycetes</taxon>
        <taxon>Trichosporonales</taxon>
        <taxon>Trichosporonaceae</taxon>
        <taxon>Trichosporon</taxon>
    </lineage>
</organism>
<protein>
    <recommendedName>
        <fullName evidence="2">Carboxylesterase type B domain-containing protein</fullName>
    </recommendedName>
</protein>
<dbReference type="eggNOG" id="KOG1516">
    <property type="taxonomic scope" value="Eukaryota"/>
</dbReference>
<dbReference type="ESTHER" id="trias-j6ez91">
    <property type="family name" value="Fungal_carboxylesterase_lipase"/>
</dbReference>
<dbReference type="AlphaFoldDB" id="K1V5P8"/>
<dbReference type="InterPro" id="IPR029058">
    <property type="entry name" value="AB_hydrolase_fold"/>
</dbReference>